<evidence type="ECO:0000313" key="2">
    <source>
        <dbReference type="Proteomes" id="UP001479606"/>
    </source>
</evidence>
<evidence type="ECO:0000313" key="1">
    <source>
        <dbReference type="EMBL" id="MEL5995088.1"/>
    </source>
</evidence>
<name>A0ABU9LZK8_9BACT</name>
<dbReference type="Proteomes" id="UP001479606">
    <property type="component" value="Unassembled WGS sequence"/>
</dbReference>
<reference evidence="1 2" key="1">
    <citation type="journal article" date="2018" name="Arch. Microbiol.">
        <title>Hymenobacter segetis sp. nov., isolated from soil.</title>
        <authorList>
            <person name="Ten L.N."/>
            <person name="Lim S.J."/>
            <person name="Kim B.O."/>
            <person name="Kang I.K."/>
            <person name="Jung H.Y."/>
        </authorList>
    </citation>
    <scope>NUCLEOTIDE SEQUENCE [LARGE SCALE GENOMIC DNA]</scope>
    <source>
        <strain evidence="1 2">S7-3-11</strain>
    </source>
</reference>
<proteinExistence type="predicted"/>
<protein>
    <recommendedName>
        <fullName evidence="3">DUF3379 family protein</fullName>
    </recommendedName>
</protein>
<gene>
    <name evidence="1" type="ORF">AAFH49_12795</name>
</gene>
<accession>A0ABU9LZK8</accession>
<dbReference type="RefSeq" id="WP_342298641.1">
    <property type="nucleotide sequence ID" value="NZ_JBCEVZ010000029.1"/>
</dbReference>
<organism evidence="1 2">
    <name type="scientific">Hymenobacter segetis</name>
    <dbReference type="NCBI Taxonomy" id="2025509"/>
    <lineage>
        <taxon>Bacteria</taxon>
        <taxon>Pseudomonadati</taxon>
        <taxon>Bacteroidota</taxon>
        <taxon>Cytophagia</taxon>
        <taxon>Cytophagales</taxon>
        <taxon>Hymenobacteraceae</taxon>
        <taxon>Hymenobacter</taxon>
    </lineage>
</organism>
<dbReference type="EMBL" id="JBCEVZ010000029">
    <property type="protein sequence ID" value="MEL5995088.1"/>
    <property type="molecule type" value="Genomic_DNA"/>
</dbReference>
<keyword evidence="2" id="KW-1185">Reference proteome</keyword>
<comment type="caution">
    <text evidence="1">The sequence shown here is derived from an EMBL/GenBank/DDBJ whole genome shotgun (WGS) entry which is preliminary data.</text>
</comment>
<evidence type="ECO:0008006" key="3">
    <source>
        <dbReference type="Google" id="ProtNLM"/>
    </source>
</evidence>
<sequence length="93" mass="9934">MSNSDARPGTDQEWEDLMAQLRTQPLAQHRPFFYTRVQARLATAPPPAWRPGWIRRPAYALLLGALVLLLGGDDAAIASAGGATVAASAPAPR</sequence>